<dbReference type="EMBL" id="JACXVP010000002">
    <property type="protein sequence ID" value="KAG5626490.1"/>
    <property type="molecule type" value="Genomic_DNA"/>
</dbReference>
<reference evidence="1 2" key="1">
    <citation type="submission" date="2020-09" db="EMBL/GenBank/DDBJ databases">
        <title>De no assembly of potato wild relative species, Solanum commersonii.</title>
        <authorList>
            <person name="Cho K."/>
        </authorList>
    </citation>
    <scope>NUCLEOTIDE SEQUENCE [LARGE SCALE GENOMIC DNA]</scope>
    <source>
        <strain evidence="1">LZ3.2</strain>
        <tissue evidence="1">Leaf</tissue>
    </source>
</reference>
<dbReference type="Proteomes" id="UP000824120">
    <property type="component" value="Chromosome 2"/>
</dbReference>
<name>A0A9J6AQM6_SOLCO</name>
<sequence length="169" mass="19847">MECKDLQAYNPTLNYVSVEKKDFNVKATRVDKKLSHLNKKWIQTRRALGIKALYFILKRFFNEDCRVLDQDQDWVLIIKGGKFKSKELKDRILDIELQFLYAFTFLEKIRFPSLALINLSSDRFMTIGQLISSLKVDLTTKKNGGLSCICREREYSGNKVASKHVEYFY</sequence>
<organism evidence="1 2">
    <name type="scientific">Solanum commersonii</name>
    <name type="common">Commerson's wild potato</name>
    <name type="synonym">Commerson's nightshade</name>
    <dbReference type="NCBI Taxonomy" id="4109"/>
    <lineage>
        <taxon>Eukaryota</taxon>
        <taxon>Viridiplantae</taxon>
        <taxon>Streptophyta</taxon>
        <taxon>Embryophyta</taxon>
        <taxon>Tracheophyta</taxon>
        <taxon>Spermatophyta</taxon>
        <taxon>Magnoliopsida</taxon>
        <taxon>eudicotyledons</taxon>
        <taxon>Gunneridae</taxon>
        <taxon>Pentapetalae</taxon>
        <taxon>asterids</taxon>
        <taxon>lamiids</taxon>
        <taxon>Solanales</taxon>
        <taxon>Solanaceae</taxon>
        <taxon>Solanoideae</taxon>
        <taxon>Solaneae</taxon>
        <taxon>Solanum</taxon>
    </lineage>
</organism>
<dbReference type="AlphaFoldDB" id="A0A9J6AQM6"/>
<gene>
    <name evidence="1" type="ORF">H5410_011708</name>
</gene>
<protein>
    <submittedName>
        <fullName evidence="1">Uncharacterized protein</fullName>
    </submittedName>
</protein>
<keyword evidence="2" id="KW-1185">Reference proteome</keyword>
<accession>A0A9J6AQM6</accession>
<evidence type="ECO:0000313" key="1">
    <source>
        <dbReference type="EMBL" id="KAG5626490.1"/>
    </source>
</evidence>
<evidence type="ECO:0000313" key="2">
    <source>
        <dbReference type="Proteomes" id="UP000824120"/>
    </source>
</evidence>
<comment type="caution">
    <text evidence="1">The sequence shown here is derived from an EMBL/GenBank/DDBJ whole genome shotgun (WGS) entry which is preliminary data.</text>
</comment>
<proteinExistence type="predicted"/>